<evidence type="ECO:0000256" key="1">
    <source>
        <dbReference type="ARBA" id="ARBA00006538"/>
    </source>
</evidence>
<dbReference type="InterPro" id="IPR049449">
    <property type="entry name" value="TesB_ACOT8-like_N"/>
</dbReference>
<dbReference type="Gene3D" id="2.40.160.210">
    <property type="entry name" value="Acyl-CoA thioesterase, double hotdog domain"/>
    <property type="match status" value="1"/>
</dbReference>
<evidence type="ECO:0000313" key="7">
    <source>
        <dbReference type="Proteomes" id="UP000292340"/>
    </source>
</evidence>
<gene>
    <name evidence="5" type="ORF">AA0115_g12703</name>
    <name evidence="6" type="ORF">AA0119_g12213</name>
</gene>
<dbReference type="GO" id="GO:0006637">
    <property type="term" value="P:acyl-CoA metabolic process"/>
    <property type="evidence" value="ECO:0007669"/>
    <property type="project" value="InterPro"/>
</dbReference>
<dbReference type="GO" id="GO:0009062">
    <property type="term" value="P:fatty acid catabolic process"/>
    <property type="evidence" value="ECO:0007669"/>
    <property type="project" value="TreeGrafter"/>
</dbReference>
<keyword evidence="8" id="KW-1185">Reference proteome</keyword>
<protein>
    <recommendedName>
        <fullName evidence="9">Acyl-CoA thioesterase II</fullName>
    </recommendedName>
</protein>
<evidence type="ECO:0000313" key="6">
    <source>
        <dbReference type="EMBL" id="RYN88048.1"/>
    </source>
</evidence>
<evidence type="ECO:0000313" key="8">
    <source>
        <dbReference type="Proteomes" id="UP000293195"/>
    </source>
</evidence>
<evidence type="ECO:0000259" key="3">
    <source>
        <dbReference type="Pfam" id="PF13622"/>
    </source>
</evidence>
<accession>A0A4Q4S2W9</accession>
<dbReference type="Pfam" id="PF20789">
    <property type="entry name" value="4HBT_3C"/>
    <property type="match status" value="1"/>
</dbReference>
<dbReference type="EMBL" id="PDXF01000110">
    <property type="protein sequence ID" value="RYN88048.1"/>
    <property type="molecule type" value="Genomic_DNA"/>
</dbReference>
<dbReference type="GO" id="GO:0047617">
    <property type="term" value="F:fatty acyl-CoA hydrolase activity"/>
    <property type="evidence" value="ECO:0007669"/>
    <property type="project" value="InterPro"/>
</dbReference>
<reference evidence="5" key="1">
    <citation type="submission" date="2017-10" db="EMBL/GenBank/DDBJ databases">
        <authorList>
            <person name="Armitage A.D."/>
            <person name="Barbara D.J."/>
            <person name="Woodhall J.W."/>
            <person name="Sreenivasaprasad S."/>
            <person name="Lane C.R."/>
            <person name="Clarkson J.P."/>
            <person name="Harrison R.J."/>
        </authorList>
    </citation>
    <scope>NUCLEOTIDE SEQUENCE</scope>
    <source>
        <strain evidence="5">FERA 1164</strain>
        <strain evidence="6">FERA 635</strain>
    </source>
</reference>
<evidence type="ECO:0000313" key="5">
    <source>
        <dbReference type="EMBL" id="RYN15893.1"/>
    </source>
</evidence>
<organism evidence="5 7">
    <name type="scientific">Alternaria tenuissima</name>
    <dbReference type="NCBI Taxonomy" id="119927"/>
    <lineage>
        <taxon>Eukaryota</taxon>
        <taxon>Fungi</taxon>
        <taxon>Dikarya</taxon>
        <taxon>Ascomycota</taxon>
        <taxon>Pezizomycotina</taxon>
        <taxon>Dothideomycetes</taxon>
        <taxon>Pleosporomycetidae</taxon>
        <taxon>Pleosporales</taxon>
        <taxon>Pleosporineae</taxon>
        <taxon>Pleosporaceae</taxon>
        <taxon>Alternaria</taxon>
        <taxon>Alternaria sect. Alternaria</taxon>
        <taxon>Alternaria alternata complex</taxon>
    </lineage>
</organism>
<keyword evidence="2" id="KW-0378">Hydrolase</keyword>
<name>A0A4Q4S2W9_9PLEO</name>
<sequence length="324" mass="35989">MVDDAPKTLTQQLAFRELGENSWTTVHPPQRVGNMLPIAYGGYALAVACKAAVLSVPEAFYMYSAMGNFMSPASTARPLLVHVRTVRQTRTFATRHVEVSQLQDDGTSRTCLFATVDFHSKEKESVLVYSRTPTRQYTGHAQLPSTTEHANALLAAGKITPTQHKAFIAMFAVITDLFTVRLCPEGIFAHNLVGLAKTLPHPQEHIPITQRATADWFRSATTLETRADHIAALAFYTDGPLAYTPLSFEHMFLDDCAACTSLDFALRIFGDVDMNEWTLREISTKVGGEGRSFSEAWFWDERGRAVACMSQQVMLRPVLEKGKL</sequence>
<reference evidence="5" key="2">
    <citation type="journal article" date="2019" name="bioRxiv">
        <title>Genomics, evolutionary history and diagnostics of the Alternaria alternata species group including apple and Asian pear pathotypes.</title>
        <authorList>
            <person name="Armitage A.D."/>
            <person name="Cockerton H.M."/>
            <person name="Sreenivasaprasad S."/>
            <person name="Woodhall J.W."/>
            <person name="Lane C.R."/>
            <person name="Harrison R.J."/>
            <person name="Clarkson J.P."/>
        </authorList>
    </citation>
    <scope>NUCLEOTIDE SEQUENCE</scope>
    <source>
        <strain evidence="5">FERA 1164</strain>
        <strain evidence="6">FERA 635</strain>
    </source>
</reference>
<dbReference type="PANTHER" id="PTHR11066">
    <property type="entry name" value="ACYL-COA THIOESTERASE"/>
    <property type="match status" value="1"/>
</dbReference>
<dbReference type="EMBL" id="PDXB01000090">
    <property type="protein sequence ID" value="RYN15893.1"/>
    <property type="molecule type" value="Genomic_DNA"/>
</dbReference>
<evidence type="ECO:0000256" key="2">
    <source>
        <dbReference type="ARBA" id="ARBA00022801"/>
    </source>
</evidence>
<dbReference type="InterPro" id="IPR003703">
    <property type="entry name" value="Acyl_CoA_thio"/>
</dbReference>
<dbReference type="Proteomes" id="UP000293195">
    <property type="component" value="Unassembled WGS sequence"/>
</dbReference>
<dbReference type="InterPro" id="IPR029069">
    <property type="entry name" value="HotDog_dom_sf"/>
</dbReference>
<dbReference type="PANTHER" id="PTHR11066:SF35">
    <property type="entry name" value="ACYL-COA THIOESTERASE II"/>
    <property type="match status" value="1"/>
</dbReference>
<evidence type="ECO:0000259" key="4">
    <source>
        <dbReference type="Pfam" id="PF20789"/>
    </source>
</evidence>
<feature type="domain" description="Acyl-CoA thioesterase-like C-terminal" evidence="4">
    <location>
        <begin position="208"/>
        <end position="315"/>
    </location>
</feature>
<dbReference type="GO" id="GO:0005782">
    <property type="term" value="C:peroxisomal matrix"/>
    <property type="evidence" value="ECO:0007669"/>
    <property type="project" value="UniProtKB-SubCell"/>
</dbReference>
<dbReference type="AlphaFoldDB" id="A0A4Q4S2W9"/>
<feature type="domain" description="Acyl-CoA thioesterase-like N-terminal HotDog" evidence="3">
    <location>
        <begin position="38"/>
        <end position="119"/>
    </location>
</feature>
<dbReference type="InterPro" id="IPR049450">
    <property type="entry name" value="ACOT8-like_C"/>
</dbReference>
<dbReference type="Proteomes" id="UP000292340">
    <property type="component" value="Unassembled WGS sequence"/>
</dbReference>
<evidence type="ECO:0008006" key="9">
    <source>
        <dbReference type="Google" id="ProtNLM"/>
    </source>
</evidence>
<dbReference type="CDD" id="cd03444">
    <property type="entry name" value="Thioesterase_II_repeat1"/>
    <property type="match status" value="1"/>
</dbReference>
<comment type="caution">
    <text evidence="5">The sequence shown here is derived from an EMBL/GenBank/DDBJ whole genome shotgun (WGS) entry which is preliminary data.</text>
</comment>
<proteinExistence type="inferred from homology"/>
<dbReference type="OrthoDB" id="68328at2759"/>
<comment type="similarity">
    <text evidence="1">Belongs to the C/M/P thioester hydrolase family.</text>
</comment>
<dbReference type="SUPFAM" id="SSF54637">
    <property type="entry name" value="Thioesterase/thiol ester dehydrase-isomerase"/>
    <property type="match status" value="2"/>
</dbReference>
<dbReference type="Pfam" id="PF13622">
    <property type="entry name" value="4HBT_3"/>
    <property type="match status" value="1"/>
</dbReference>
<dbReference type="InterPro" id="IPR042171">
    <property type="entry name" value="Acyl-CoA_hotdog"/>
</dbReference>